<organism evidence="3 4">
    <name type="scientific">Muricoccus pecuniae</name>
    <dbReference type="NCBI Taxonomy" id="693023"/>
    <lineage>
        <taxon>Bacteria</taxon>
        <taxon>Pseudomonadati</taxon>
        <taxon>Pseudomonadota</taxon>
        <taxon>Alphaproteobacteria</taxon>
        <taxon>Acetobacterales</taxon>
        <taxon>Roseomonadaceae</taxon>
        <taxon>Muricoccus</taxon>
    </lineage>
</organism>
<dbReference type="PIRSF" id="PIRSF017082">
    <property type="entry name" value="YflP"/>
    <property type="match status" value="1"/>
</dbReference>
<comment type="caution">
    <text evidence="3">The sequence shown here is derived from an EMBL/GenBank/DDBJ whole genome shotgun (WGS) entry which is preliminary data.</text>
</comment>
<dbReference type="CDD" id="cd07012">
    <property type="entry name" value="PBP2_Bug_TTT"/>
    <property type="match status" value="1"/>
</dbReference>
<dbReference type="PANTHER" id="PTHR42928:SF1">
    <property type="entry name" value="BLR4371 PROTEIN"/>
    <property type="match status" value="1"/>
</dbReference>
<keyword evidence="3" id="KW-0675">Receptor</keyword>
<reference evidence="3 4" key="1">
    <citation type="submission" date="2020-08" db="EMBL/GenBank/DDBJ databases">
        <title>Genomic Encyclopedia of Type Strains, Phase IV (KMG-IV): sequencing the most valuable type-strain genomes for metagenomic binning, comparative biology and taxonomic classification.</title>
        <authorList>
            <person name="Goeker M."/>
        </authorList>
    </citation>
    <scope>NUCLEOTIDE SEQUENCE [LARGE SCALE GENOMIC DNA]</scope>
    <source>
        <strain evidence="3 4">DSM 25622</strain>
    </source>
</reference>
<dbReference type="InterPro" id="IPR042100">
    <property type="entry name" value="Bug_dom1"/>
</dbReference>
<accession>A0A840XYM9</accession>
<feature type="chain" id="PRO_5032398659" evidence="2">
    <location>
        <begin position="26"/>
        <end position="335"/>
    </location>
</feature>
<evidence type="ECO:0000256" key="1">
    <source>
        <dbReference type="ARBA" id="ARBA00006987"/>
    </source>
</evidence>
<sequence>MKLFRRAALGAALCTILGAAPPAAAQASWQPTRPVEFIVTAGAGGGTDLFARAVQAAITRHNLVPTSIVVSNKGAGSGAEGFVYGRGAQGDPHKVIFGTNNEWLLPLVARVAWKAQDLTPVTVMAYDEFMLWVKEDSPYRSAADLVAAARERPGAIRMGGSQTKDTDQVLTLLVQRATGVRFNYIPFRSGGEAGVQLAGGHIDANTNNPAESIGGWRGGQVRPLCVFRPDPLPQGPRVTEAQAWSDIPTCASQGVPIEEYRMPRTIFLPPGVPPAAQAYWAEVMRRVAETPEWKDYLQRTSQSAALMSPAEMRAMAEREERAAREIYAPEGWLVN</sequence>
<keyword evidence="4" id="KW-1185">Reference proteome</keyword>
<evidence type="ECO:0000313" key="3">
    <source>
        <dbReference type="EMBL" id="MBB5692360.1"/>
    </source>
</evidence>
<protein>
    <submittedName>
        <fullName evidence="3">Tripartite-type tricarboxylate transporter receptor subunit TctC</fullName>
    </submittedName>
</protein>
<dbReference type="AlphaFoldDB" id="A0A840XYM9"/>
<dbReference type="SUPFAM" id="SSF53850">
    <property type="entry name" value="Periplasmic binding protein-like II"/>
    <property type="match status" value="1"/>
</dbReference>
<dbReference type="Proteomes" id="UP000580654">
    <property type="component" value="Unassembled WGS sequence"/>
</dbReference>
<dbReference type="RefSeq" id="WP_184513205.1">
    <property type="nucleotide sequence ID" value="NZ_JACIJD010000001.1"/>
</dbReference>
<evidence type="ECO:0000313" key="4">
    <source>
        <dbReference type="Proteomes" id="UP000580654"/>
    </source>
</evidence>
<dbReference type="PANTHER" id="PTHR42928">
    <property type="entry name" value="TRICARBOXYLATE-BINDING PROTEIN"/>
    <property type="match status" value="1"/>
</dbReference>
<dbReference type="Gene3D" id="3.40.190.10">
    <property type="entry name" value="Periplasmic binding protein-like II"/>
    <property type="match status" value="1"/>
</dbReference>
<feature type="signal peptide" evidence="2">
    <location>
        <begin position="1"/>
        <end position="25"/>
    </location>
</feature>
<proteinExistence type="inferred from homology"/>
<evidence type="ECO:0000256" key="2">
    <source>
        <dbReference type="SAM" id="SignalP"/>
    </source>
</evidence>
<dbReference type="Pfam" id="PF03401">
    <property type="entry name" value="TctC"/>
    <property type="match status" value="1"/>
</dbReference>
<dbReference type="EMBL" id="JACIJD010000001">
    <property type="protein sequence ID" value="MBB5692360.1"/>
    <property type="molecule type" value="Genomic_DNA"/>
</dbReference>
<dbReference type="Gene3D" id="3.40.190.150">
    <property type="entry name" value="Bordetella uptake gene, domain 1"/>
    <property type="match status" value="1"/>
</dbReference>
<keyword evidence="2" id="KW-0732">Signal</keyword>
<dbReference type="InterPro" id="IPR005064">
    <property type="entry name" value="BUG"/>
</dbReference>
<gene>
    <name evidence="3" type="ORF">FHS87_000371</name>
</gene>
<name>A0A840XYM9_9PROT</name>
<comment type="similarity">
    <text evidence="1">Belongs to the UPF0065 (bug) family.</text>
</comment>